<dbReference type="EMBL" id="LVLJ01001436">
    <property type="protein sequence ID" value="OAE29627.1"/>
    <property type="molecule type" value="Genomic_DNA"/>
</dbReference>
<evidence type="ECO:0000313" key="2">
    <source>
        <dbReference type="Proteomes" id="UP000077202"/>
    </source>
</evidence>
<keyword evidence="2" id="KW-1185">Reference proteome</keyword>
<gene>
    <name evidence="1" type="ORF">AXG93_1762s1070</name>
</gene>
<protein>
    <submittedName>
        <fullName evidence="1">Uncharacterized protein</fullName>
    </submittedName>
</protein>
<comment type="caution">
    <text evidence="1">The sequence shown here is derived from an EMBL/GenBank/DDBJ whole genome shotgun (WGS) entry which is preliminary data.</text>
</comment>
<evidence type="ECO:0000313" key="1">
    <source>
        <dbReference type="EMBL" id="OAE29627.1"/>
    </source>
</evidence>
<dbReference type="AlphaFoldDB" id="A0A176W973"/>
<accession>A0A176W973</accession>
<sequence length="259" mass="28764">MPITLDRRSYPSGLQRKGSSKPGEVEAGVMACLPIQSGLNSPPLVIVCTSVCPETRSWTIKLKDSSPITSSLEFVNRLSLTKESVIFVPNNICMDHMDTSELSVAIRRYSKLVLIQKHELTLNWLQLQASRIVKLSRSNSRYSLVIKTACDERFDGEVIAIADFDHEAVGIMKEELIYETARLLHLASDVLDPAFLELLLHYVYVLRALEREMIGPGVNFSMTGSFTSRGLQKVNANAVIEEPHAVEIEGSGPLDLHKA</sequence>
<organism evidence="1 2">
    <name type="scientific">Marchantia polymorpha subsp. ruderalis</name>
    <dbReference type="NCBI Taxonomy" id="1480154"/>
    <lineage>
        <taxon>Eukaryota</taxon>
        <taxon>Viridiplantae</taxon>
        <taxon>Streptophyta</taxon>
        <taxon>Embryophyta</taxon>
        <taxon>Marchantiophyta</taxon>
        <taxon>Marchantiopsida</taxon>
        <taxon>Marchantiidae</taxon>
        <taxon>Marchantiales</taxon>
        <taxon>Marchantiaceae</taxon>
        <taxon>Marchantia</taxon>
    </lineage>
</organism>
<name>A0A176W973_MARPO</name>
<reference evidence="1" key="1">
    <citation type="submission" date="2016-03" db="EMBL/GenBank/DDBJ databases">
        <title>Mechanisms controlling the formation of the plant cell surface in tip-growing cells are functionally conserved among land plants.</title>
        <authorList>
            <person name="Honkanen S."/>
            <person name="Jones V.A."/>
            <person name="Morieri G."/>
            <person name="Champion C."/>
            <person name="Hetherington A.J."/>
            <person name="Kelly S."/>
            <person name="Saint-Marcoux D."/>
            <person name="Proust H."/>
            <person name="Prescott H."/>
            <person name="Dolan L."/>
        </authorList>
    </citation>
    <scope>NUCLEOTIDE SEQUENCE [LARGE SCALE GENOMIC DNA]</scope>
    <source>
        <tissue evidence="1">Whole gametophyte</tissue>
    </source>
</reference>
<proteinExistence type="predicted"/>
<dbReference type="Proteomes" id="UP000077202">
    <property type="component" value="Unassembled WGS sequence"/>
</dbReference>